<dbReference type="InParanoid" id="I2H3C6"/>
<dbReference type="eggNOG" id="ENOG502QVFG">
    <property type="taxonomic scope" value="Eukaryota"/>
</dbReference>
<keyword evidence="1" id="KW-1133">Transmembrane helix</keyword>
<name>I2H3C6_HENB6</name>
<proteinExistence type="predicted"/>
<sequence>MFKSDWNYNVSSKTFKELDLSIFFTHKSKTISRYIFSIWAITVLKIALLCSDIYTCIKLLAFNTWANEVIQPYLSFKISKWLFSACILASVVLLVWEAVCGIRIFRTGNIALTYVNNFSRFLNSLFNYNRFCVYDRISPEGKSQKLAFFAFFELKDCIRLLFADSPRQVINGLTLWSVLLTVHSNSDLKDLQTFNNLISRIKRIAKTNYEEAVILSFMLFSFIIWLAFIIKFFIAVGCAIYVYIKFLPERNIGSLRQFVCITIAQNIDLLVIKQTRKRLLRKEKPSGEAQLNDNIDLENIDGDYFTTSSEFRNNSSISVIGDTAETDSLEETVKTPFMKTTCGNDIEKLASDNISGIEVDNASDISLGQLNPTEFSSPIMSTKRNSTNIYALKHVLDCKSADNLTLNSSQDNTNKALSKYHLQNKYPNNNGLELCMKDGSLLYDNTAYKNSYSSINIPRRKPPSLKIDNNIKTRKHILTPAGVYFSKSQVNVTKTSQPLKIEGENGVTERGIIESP</sequence>
<dbReference type="GeneID" id="14495914"/>
<keyword evidence="1" id="KW-0472">Membrane</keyword>
<dbReference type="InterPro" id="IPR031606">
    <property type="entry name" value="Kch1/2"/>
</dbReference>
<dbReference type="Pfam" id="PF16944">
    <property type="entry name" value="KCH"/>
    <property type="match status" value="1"/>
</dbReference>
<dbReference type="Proteomes" id="UP000002866">
    <property type="component" value="Chromosome 4"/>
</dbReference>
<evidence type="ECO:0000313" key="3">
    <source>
        <dbReference type="Proteomes" id="UP000002866"/>
    </source>
</evidence>
<dbReference type="PANTHER" id="PTHR36424">
    <property type="entry name" value="PHEROMONE-REGULATED MEMBRANE PROTEIN 6"/>
    <property type="match status" value="1"/>
</dbReference>
<dbReference type="FunCoup" id="I2H3C6">
    <property type="interactions" value="21"/>
</dbReference>
<gene>
    <name evidence="2" type="primary">TBLA0D03790</name>
    <name evidence="2" type="ORF">TBLA_0D03790</name>
</gene>
<protein>
    <submittedName>
        <fullName evidence="2">Uncharacterized protein</fullName>
    </submittedName>
</protein>
<feature type="transmembrane region" description="Helical" evidence="1">
    <location>
        <begin position="212"/>
        <end position="243"/>
    </location>
</feature>
<accession>I2H3C6</accession>
<dbReference type="RefSeq" id="XP_004180397.1">
    <property type="nucleotide sequence ID" value="XM_004180349.1"/>
</dbReference>
<dbReference type="HOGENOM" id="CLU_036942_1_0_1"/>
<evidence type="ECO:0000313" key="2">
    <source>
        <dbReference type="EMBL" id="CCH60878.1"/>
    </source>
</evidence>
<organism evidence="2 3">
    <name type="scientific">Henningerozyma blattae (strain ATCC 34711 / CBS 6284 / DSM 70876 / NBRC 10599 / NRRL Y-10934 / UCD 77-7)</name>
    <name type="common">Yeast</name>
    <name type="synonym">Tetrapisispora blattae</name>
    <dbReference type="NCBI Taxonomy" id="1071380"/>
    <lineage>
        <taxon>Eukaryota</taxon>
        <taxon>Fungi</taxon>
        <taxon>Dikarya</taxon>
        <taxon>Ascomycota</taxon>
        <taxon>Saccharomycotina</taxon>
        <taxon>Saccharomycetes</taxon>
        <taxon>Saccharomycetales</taxon>
        <taxon>Saccharomycetaceae</taxon>
        <taxon>Henningerozyma</taxon>
    </lineage>
</organism>
<dbReference type="STRING" id="1071380.I2H3C6"/>
<dbReference type="OrthoDB" id="2128042at2759"/>
<keyword evidence="1" id="KW-0812">Transmembrane</keyword>
<dbReference type="EMBL" id="HE806319">
    <property type="protein sequence ID" value="CCH60878.1"/>
    <property type="molecule type" value="Genomic_DNA"/>
</dbReference>
<keyword evidence="3" id="KW-1185">Reference proteome</keyword>
<feature type="transmembrane region" description="Helical" evidence="1">
    <location>
        <begin position="81"/>
        <end position="105"/>
    </location>
</feature>
<dbReference type="PANTHER" id="PTHR36424:SF1">
    <property type="entry name" value="LOW AFFINITY K(+) TRANSPORTER 1-RELATED"/>
    <property type="match status" value="1"/>
</dbReference>
<dbReference type="KEGG" id="tbl:TBLA_0D03790"/>
<evidence type="ECO:0000256" key="1">
    <source>
        <dbReference type="SAM" id="Phobius"/>
    </source>
</evidence>
<dbReference type="AlphaFoldDB" id="I2H3C6"/>
<reference evidence="2 3" key="1">
    <citation type="journal article" date="2011" name="Proc. Natl. Acad. Sci. U.S.A.">
        <title>Evolutionary erosion of yeast sex chromosomes by mating-type switching accidents.</title>
        <authorList>
            <person name="Gordon J.L."/>
            <person name="Armisen D."/>
            <person name="Proux-Wera E."/>
            <person name="Oheigeartaigh S.S."/>
            <person name="Byrne K.P."/>
            <person name="Wolfe K.H."/>
        </authorList>
    </citation>
    <scope>NUCLEOTIDE SEQUENCE [LARGE SCALE GENOMIC DNA]</scope>
    <source>
        <strain evidence="3">ATCC 34711 / CBS 6284 / DSM 70876 / NBRC 10599 / NRRL Y-10934 / UCD 77-7</strain>
    </source>
</reference>
<feature type="transmembrane region" description="Helical" evidence="1">
    <location>
        <begin position="34"/>
        <end position="61"/>
    </location>
</feature>
<dbReference type="GO" id="GO:0005886">
    <property type="term" value="C:plasma membrane"/>
    <property type="evidence" value="ECO:0007669"/>
    <property type="project" value="InterPro"/>
</dbReference>
<dbReference type="GO" id="GO:0015079">
    <property type="term" value="F:potassium ion transmembrane transporter activity"/>
    <property type="evidence" value="ECO:0007669"/>
    <property type="project" value="InterPro"/>
</dbReference>